<dbReference type="SUPFAM" id="SSF53335">
    <property type="entry name" value="S-adenosyl-L-methionine-dependent methyltransferases"/>
    <property type="match status" value="1"/>
</dbReference>
<dbReference type="AlphaFoldDB" id="A0A4R2KYL8"/>
<dbReference type="GO" id="GO:0003676">
    <property type="term" value="F:nucleic acid binding"/>
    <property type="evidence" value="ECO:0007669"/>
    <property type="project" value="InterPro"/>
</dbReference>
<dbReference type="GO" id="GO:0009007">
    <property type="term" value="F:site-specific DNA-methyltransferase (adenine-specific) activity"/>
    <property type="evidence" value="ECO:0007669"/>
    <property type="project" value="UniProtKB-EC"/>
</dbReference>
<name>A0A4R2KYL8_9FIRM</name>
<dbReference type="RefSeq" id="WP_165916299.1">
    <property type="nucleotide sequence ID" value="NZ_SLWV01000008.1"/>
</dbReference>
<evidence type="ECO:0000256" key="3">
    <source>
        <dbReference type="ARBA" id="ARBA00022679"/>
    </source>
</evidence>
<gene>
    <name evidence="7" type="ORF">EV214_108112</name>
</gene>
<keyword evidence="3" id="KW-0808">Transferase</keyword>
<dbReference type="GO" id="GO:0006304">
    <property type="term" value="P:DNA modification"/>
    <property type="evidence" value="ECO:0007669"/>
    <property type="project" value="InterPro"/>
</dbReference>
<dbReference type="Gene3D" id="3.40.50.150">
    <property type="entry name" value="Vaccinia Virus protein VP39"/>
    <property type="match status" value="1"/>
</dbReference>
<dbReference type="PANTHER" id="PTHR33841">
    <property type="entry name" value="DNA METHYLTRANSFERASE YEEA-RELATED"/>
    <property type="match status" value="1"/>
</dbReference>
<evidence type="ECO:0000259" key="6">
    <source>
        <dbReference type="Pfam" id="PF07669"/>
    </source>
</evidence>
<dbReference type="InterPro" id="IPR011639">
    <property type="entry name" value="MethylTrfase_TaqI-like_dom"/>
</dbReference>
<dbReference type="InterPro" id="IPR029063">
    <property type="entry name" value="SAM-dependent_MTases_sf"/>
</dbReference>
<dbReference type="InterPro" id="IPR050953">
    <property type="entry name" value="N4_N6_ade-DNA_methylase"/>
</dbReference>
<evidence type="ECO:0000256" key="2">
    <source>
        <dbReference type="ARBA" id="ARBA00022603"/>
    </source>
</evidence>
<dbReference type="Proteomes" id="UP000294919">
    <property type="component" value="Unassembled WGS sequence"/>
</dbReference>
<dbReference type="NCBIfam" id="NF033452">
    <property type="entry name" value="BREX_1_MTaseX"/>
    <property type="match status" value="1"/>
</dbReference>
<keyword evidence="4" id="KW-0949">S-adenosyl-L-methionine</keyword>
<dbReference type="GO" id="GO:0032259">
    <property type="term" value="P:methylation"/>
    <property type="evidence" value="ECO:0007669"/>
    <property type="project" value="UniProtKB-KW"/>
</dbReference>
<evidence type="ECO:0000313" key="7">
    <source>
        <dbReference type="EMBL" id="TCO76509.1"/>
    </source>
</evidence>
<evidence type="ECO:0000313" key="8">
    <source>
        <dbReference type="Proteomes" id="UP000294919"/>
    </source>
</evidence>
<dbReference type="PANTHER" id="PTHR33841:SF1">
    <property type="entry name" value="DNA METHYLTRANSFERASE A"/>
    <property type="match status" value="1"/>
</dbReference>
<comment type="caution">
    <text evidence="7">The sequence shown here is derived from an EMBL/GenBank/DDBJ whole genome shotgun (WGS) entry which is preliminary data.</text>
</comment>
<organism evidence="7 8">
    <name type="scientific">Marinisporobacter balticus</name>
    <dbReference type="NCBI Taxonomy" id="2018667"/>
    <lineage>
        <taxon>Bacteria</taxon>
        <taxon>Bacillati</taxon>
        <taxon>Bacillota</taxon>
        <taxon>Clostridia</taxon>
        <taxon>Peptostreptococcales</taxon>
        <taxon>Thermotaleaceae</taxon>
        <taxon>Marinisporobacter</taxon>
    </lineage>
</organism>
<keyword evidence="8" id="KW-1185">Reference proteome</keyword>
<protein>
    <recommendedName>
        <fullName evidence="1">site-specific DNA-methyltransferase (adenine-specific)</fullName>
        <ecNumber evidence="1">2.1.1.72</ecNumber>
    </recommendedName>
</protein>
<dbReference type="PROSITE" id="PS00092">
    <property type="entry name" value="N6_MTASE"/>
    <property type="match status" value="1"/>
</dbReference>
<reference evidence="7 8" key="1">
    <citation type="submission" date="2019-03" db="EMBL/GenBank/DDBJ databases">
        <title>Genomic Encyclopedia of Type Strains, Phase IV (KMG-IV): sequencing the most valuable type-strain genomes for metagenomic binning, comparative biology and taxonomic classification.</title>
        <authorList>
            <person name="Goeker M."/>
        </authorList>
    </citation>
    <scope>NUCLEOTIDE SEQUENCE [LARGE SCALE GENOMIC DNA]</scope>
    <source>
        <strain evidence="7 8">DSM 102940</strain>
    </source>
</reference>
<comment type="catalytic activity">
    <reaction evidence="5">
        <text>a 2'-deoxyadenosine in DNA + S-adenosyl-L-methionine = an N(6)-methyl-2'-deoxyadenosine in DNA + S-adenosyl-L-homocysteine + H(+)</text>
        <dbReference type="Rhea" id="RHEA:15197"/>
        <dbReference type="Rhea" id="RHEA-COMP:12418"/>
        <dbReference type="Rhea" id="RHEA-COMP:12419"/>
        <dbReference type="ChEBI" id="CHEBI:15378"/>
        <dbReference type="ChEBI" id="CHEBI:57856"/>
        <dbReference type="ChEBI" id="CHEBI:59789"/>
        <dbReference type="ChEBI" id="CHEBI:90615"/>
        <dbReference type="ChEBI" id="CHEBI:90616"/>
        <dbReference type="EC" id="2.1.1.72"/>
    </reaction>
</comment>
<dbReference type="EMBL" id="SLWV01000008">
    <property type="protein sequence ID" value="TCO76509.1"/>
    <property type="molecule type" value="Genomic_DNA"/>
</dbReference>
<dbReference type="InterPro" id="IPR047939">
    <property type="entry name" value="BREX_1_PglX"/>
</dbReference>
<evidence type="ECO:0000256" key="5">
    <source>
        <dbReference type="ARBA" id="ARBA00047942"/>
    </source>
</evidence>
<dbReference type="Pfam" id="PF07669">
    <property type="entry name" value="Eco57I"/>
    <property type="match status" value="1"/>
</dbReference>
<dbReference type="PRINTS" id="PR00507">
    <property type="entry name" value="N12N6MTFRASE"/>
</dbReference>
<keyword evidence="2 7" id="KW-0489">Methyltransferase</keyword>
<sequence length="1075" mass="126955">MNKKSIKYFAISARENLIEKVKDKAFEIGETEEKKIEEASYVYFFMLIALRYMEVNDYLPTELWVFSSRKQHKKTEFIKQKLLNAWNILREMLPFVFQNISEDMQVLFPDLLEDDPLILDLCNAEIISNEDWREVEIIGWFYQYYMSYKHKEIVKLNRSRIKKEDIGAATQMFTPKWIVKYMVENTLGKFWVEKTKDKRLEKKLEFYIENEEGIEKSKNRIDPKSIKVFDPACGAGHILVYAFDVFYDIYKQAGYEEKDIPIYILKYNLYGLDIDEKATSLANFALTMKGREKDHEFFQKIRKEKFDFNICAIEESNGTIKDKEMVFYKIAKQDMPYAKKQIDHLLQVFYDAKEYGSIIEMGDFDEKFWDERVETLKAKEIKTILEKLVRVGKMIKQKYEIVIANPPYLSNKMMSLKLKKYVDEYFEDYNGDLFSVFMKRNLDYTKEDGYAAFMTPFVWMFIKRYEKLRKYIVSNKGIESLVQLEYSGFQGATVPICTFVLRNNSKKDLGDFIKLSDFKGEQNQPIKALEAIKNKRTTYRYRRATKSFEKIPGMPIAYWVSDEVKAGFQKGLPLEAIADARVGLQTSNNKRFVRLWYEVDRNHIGFGFKDRESAKNSEYKWFPYNKGGHFRKWYGNHTYVVNWKNDGAAIRTYNGKLNASRSSNIGIANTAYYFKKGITWSFVSSAKFGVRITEEGFLFDTAGSSAFPTEEQIYFLIALLCSKVTYVYLMILNPTLNFQPGNIAMLPVLFPEDEAIKVEIDYLARACIHISKNDWDAYEHSWDFQKHPFLMYKKGACTIEKAFENWHVFKQNQFEKLKEHEEKLNKIFIDMYQLEKDLMPNVDDGAVTIKRADKERDVRSFISFAVGCMFGRYSLDKEGLDVVLEVDKGGIMLIKDDFGKDIVSRFIAFLKITFGEDALNENLSFIADALGRKKESSMACIRGYFMYDFYKDHVKTYKKHPIYWLFTSGKNKAFQALVYVHRFDKDTINNIRKKYLHKIIERKAIEKRIMEKKLREERECNKEILKNIIFIKKQLSELKEYDKTMKQIENMKIEIDLDDGVSTNYQKFDKVLEKI</sequence>
<dbReference type="InterPro" id="IPR002052">
    <property type="entry name" value="DNA_methylase_N6_adenine_CS"/>
</dbReference>
<feature type="domain" description="Type II methyltransferase M.TaqI-like" evidence="6">
    <location>
        <begin position="268"/>
        <end position="486"/>
    </location>
</feature>
<evidence type="ECO:0000256" key="4">
    <source>
        <dbReference type="ARBA" id="ARBA00022691"/>
    </source>
</evidence>
<dbReference type="EC" id="2.1.1.72" evidence="1"/>
<proteinExistence type="predicted"/>
<evidence type="ECO:0000256" key="1">
    <source>
        <dbReference type="ARBA" id="ARBA00011900"/>
    </source>
</evidence>
<accession>A0A4R2KYL8</accession>